<accession>A0A1S2NCX7</accession>
<dbReference type="AlphaFoldDB" id="A0A1S2NCX7"/>
<dbReference type="Proteomes" id="UP000180246">
    <property type="component" value="Unassembled WGS sequence"/>
</dbReference>
<dbReference type="InterPro" id="IPR012495">
    <property type="entry name" value="TadE-like_dom"/>
</dbReference>
<organism evidence="2 3">
    <name type="scientific">Massilia timonae</name>
    <dbReference type="NCBI Taxonomy" id="47229"/>
    <lineage>
        <taxon>Bacteria</taxon>
        <taxon>Pseudomonadati</taxon>
        <taxon>Pseudomonadota</taxon>
        <taxon>Betaproteobacteria</taxon>
        <taxon>Burkholderiales</taxon>
        <taxon>Oxalobacteraceae</taxon>
        <taxon>Telluria group</taxon>
        <taxon>Massilia</taxon>
    </lineage>
</organism>
<evidence type="ECO:0000313" key="3">
    <source>
        <dbReference type="Proteomes" id="UP000180246"/>
    </source>
</evidence>
<gene>
    <name evidence="2" type="ORF">LO55_3637</name>
</gene>
<sequence>MGIVFFLLFFGMVEMSRAMYVINTLQEVTRRAAALATNTDFSNAAAMQAVRQRAIFRDSPGFLLFAQPVTDTHIIIDYMWIQRSGGVMTMVAIPSGSLPASPAANFANCLGDPYSEGCIRLVRVRVCQTASADDCDPVSYRSLVSMVPFSFGLPVSMTIATAETLGMPAGVPCACP</sequence>
<comment type="caution">
    <text evidence="2">The sequence shown here is derived from an EMBL/GenBank/DDBJ whole genome shotgun (WGS) entry which is preliminary data.</text>
</comment>
<protein>
    <submittedName>
        <fullName evidence="2">TadE-like family protein</fullName>
    </submittedName>
</protein>
<name>A0A1S2NCX7_9BURK</name>
<feature type="domain" description="TadE-like" evidence="1">
    <location>
        <begin position="4"/>
        <end position="33"/>
    </location>
</feature>
<evidence type="ECO:0000259" key="1">
    <source>
        <dbReference type="Pfam" id="PF07811"/>
    </source>
</evidence>
<reference evidence="2 3" key="1">
    <citation type="submission" date="2014-10" db="EMBL/GenBank/DDBJ databases">
        <authorList>
            <person name="Seo M.-J."/>
            <person name="Seok Y.J."/>
            <person name="Cha I.-T."/>
        </authorList>
    </citation>
    <scope>NUCLEOTIDE SEQUENCE [LARGE SCALE GENOMIC DNA]</scope>
    <source>
        <strain evidence="2 3">NEU</strain>
    </source>
</reference>
<evidence type="ECO:0000313" key="2">
    <source>
        <dbReference type="EMBL" id="OIJ42683.1"/>
    </source>
</evidence>
<dbReference type="Pfam" id="PF07811">
    <property type="entry name" value="TadE"/>
    <property type="match status" value="1"/>
</dbReference>
<proteinExistence type="predicted"/>
<dbReference type="EMBL" id="JRYB01000001">
    <property type="protein sequence ID" value="OIJ42683.1"/>
    <property type="molecule type" value="Genomic_DNA"/>
</dbReference>